<reference evidence="7" key="1">
    <citation type="submission" date="2023-07" db="EMBL/GenBank/DDBJ databases">
        <title>Chromosome-level genome assembly of Artemia franciscana.</title>
        <authorList>
            <person name="Jo E."/>
        </authorList>
    </citation>
    <scope>NUCLEOTIDE SEQUENCE</scope>
    <source>
        <tissue evidence="7">Whole body</tissue>
    </source>
</reference>
<gene>
    <name evidence="7" type="ORF">QYM36_006053</name>
</gene>
<dbReference type="PANTHER" id="PTHR46218:SF4">
    <property type="entry name" value="LIM AND SH3 DOMAIN PROTEIN LASP"/>
    <property type="match status" value="1"/>
</dbReference>
<evidence type="ECO:0000313" key="8">
    <source>
        <dbReference type="Proteomes" id="UP001187531"/>
    </source>
</evidence>
<dbReference type="InterPro" id="IPR000900">
    <property type="entry name" value="Nebulin_repeat"/>
</dbReference>
<dbReference type="GO" id="GO:0005925">
    <property type="term" value="C:focal adhesion"/>
    <property type="evidence" value="ECO:0007669"/>
    <property type="project" value="TreeGrafter"/>
</dbReference>
<dbReference type="Proteomes" id="UP001187531">
    <property type="component" value="Unassembled WGS sequence"/>
</dbReference>
<keyword evidence="3 5" id="KW-0862">Zinc</keyword>
<name>A0AA88I044_ARTSF</name>
<dbReference type="InterPro" id="IPR001781">
    <property type="entry name" value="Znf_LIM"/>
</dbReference>
<evidence type="ECO:0000256" key="4">
    <source>
        <dbReference type="ARBA" id="ARBA00023038"/>
    </source>
</evidence>
<dbReference type="PANTHER" id="PTHR46218">
    <property type="entry name" value="LASP"/>
    <property type="match status" value="1"/>
</dbReference>
<keyword evidence="2" id="KW-0677">Repeat</keyword>
<feature type="non-terminal residue" evidence="7">
    <location>
        <position position="904"/>
    </location>
</feature>
<comment type="caution">
    <text evidence="7">The sequence shown here is derived from an EMBL/GenBank/DDBJ whole genome shotgun (WGS) entry which is preliminary data.</text>
</comment>
<feature type="domain" description="LIM zinc-binding" evidence="6">
    <location>
        <begin position="1"/>
        <end position="40"/>
    </location>
</feature>
<dbReference type="Pfam" id="PF00412">
    <property type="entry name" value="LIM"/>
    <property type="match status" value="1"/>
</dbReference>
<dbReference type="GO" id="GO:0005737">
    <property type="term" value="C:cytoplasm"/>
    <property type="evidence" value="ECO:0007669"/>
    <property type="project" value="UniProtKB-ARBA"/>
</dbReference>
<feature type="non-terminal residue" evidence="7">
    <location>
        <position position="1"/>
    </location>
</feature>
<organism evidence="7 8">
    <name type="scientific">Artemia franciscana</name>
    <name type="common">Brine shrimp</name>
    <name type="synonym">Artemia sanfranciscana</name>
    <dbReference type="NCBI Taxonomy" id="6661"/>
    <lineage>
        <taxon>Eukaryota</taxon>
        <taxon>Metazoa</taxon>
        <taxon>Ecdysozoa</taxon>
        <taxon>Arthropoda</taxon>
        <taxon>Crustacea</taxon>
        <taxon>Branchiopoda</taxon>
        <taxon>Anostraca</taxon>
        <taxon>Artemiidae</taxon>
        <taxon>Artemia</taxon>
    </lineage>
</organism>
<evidence type="ECO:0000256" key="2">
    <source>
        <dbReference type="ARBA" id="ARBA00022737"/>
    </source>
</evidence>
<dbReference type="SMART" id="SM00227">
    <property type="entry name" value="NEBU"/>
    <property type="match status" value="2"/>
</dbReference>
<dbReference type="Gene3D" id="2.10.110.10">
    <property type="entry name" value="Cysteine Rich Protein"/>
    <property type="match status" value="1"/>
</dbReference>
<dbReference type="AlphaFoldDB" id="A0AA88I044"/>
<evidence type="ECO:0000313" key="7">
    <source>
        <dbReference type="EMBL" id="KAK2718909.1"/>
    </source>
</evidence>
<accession>A0AA88I044</accession>
<dbReference type="GO" id="GO:0051015">
    <property type="term" value="F:actin filament binding"/>
    <property type="evidence" value="ECO:0007669"/>
    <property type="project" value="TreeGrafter"/>
</dbReference>
<keyword evidence="8" id="KW-1185">Reference proteome</keyword>
<evidence type="ECO:0000259" key="6">
    <source>
        <dbReference type="PROSITE" id="PS50023"/>
    </source>
</evidence>
<sequence>VWHKTCFKCQTCGMTLNMKTYKGFNKLPYCEAHIPKVKATTVSETPESRRLAENTKLQSQVKYHEDFEKAKGKFTQVADDPETLRIKANTKIISNVAYHGELEKKALMEQKRNLTGADDTGMRLLLRYRYRDLSKIGKKANVAAELPKIDQKWSSDSDVLDVDHFDLGEGFNEFDHSTYERKEIGKEIQRNDKVYCPSMKEKLDKFTKGQSLVGLSVARSGKCWQKANLADSLDSIANVSASKKISKEETLVEREIRIVRERRYKKEARLNLKSENGDADPGFHDRLLKYEQAMKNQNNLKAVYGCRRYKELFGKKSNYYDPLGKKGNEICWQTTGKRFKNQTHGQRSERPSNRHIIDVSKCGVSETRSRTNDGIFTNANYCQKSSPCLVVKKEKKINGNGASNWDSRSLPLPSGNNTFECMNDFFGDNLRTGYMEPATESSCSSKVGVPLQENSLVQKNLPSFKCNGQEPCIKDASFEVDAESENERCSSRLNTVFGKYLKTAKMQINPSLKSAAKTLPKSKGNWTLFDNGGKEYDSDCMTYYLSECENDRFSSSLDCFNENNNAAHVFNETGVPTQDDNSECHSVSDERSLRLGYFNEIGAIFERHSNTVDTKIKSISTSAAITSSLRKGKTASISDSNQRSTAKSDVKGILVKDESSEYDLESFGYFVGADEYNEQSLKPSRSGENNITSERSSKASIKQIDLIPVSVAGKLETILTDSKYTQQIDDLFLDSYANRKSLIYDHEKKAIRKPKYFYETVFETLKNYPELATALEVDYVSGVFDWESFFRLPFEGRILFKGMMTRLEPIPIKEEKEDGRNLVRSKSSDSIFQEQHFKVSHQHKTTWFSENDLSLYNFKDNLYKEFLMYKRRMEDDFKRALGRNQYFSYIDFETDNFNGRHICQ</sequence>
<protein>
    <recommendedName>
        <fullName evidence="6">LIM zinc-binding domain-containing protein</fullName>
    </recommendedName>
</protein>
<proteinExistence type="predicted"/>
<evidence type="ECO:0000256" key="3">
    <source>
        <dbReference type="ARBA" id="ARBA00022833"/>
    </source>
</evidence>
<dbReference type="EMBL" id="JAVRJZ010000009">
    <property type="protein sequence ID" value="KAK2718909.1"/>
    <property type="molecule type" value="Genomic_DNA"/>
</dbReference>
<dbReference type="GO" id="GO:0046872">
    <property type="term" value="F:metal ion binding"/>
    <property type="evidence" value="ECO:0007669"/>
    <property type="project" value="UniProtKB-KW"/>
</dbReference>
<dbReference type="PROSITE" id="PS50023">
    <property type="entry name" value="LIM_DOMAIN_2"/>
    <property type="match status" value="1"/>
</dbReference>
<dbReference type="InterPro" id="IPR051759">
    <property type="entry name" value="LIM-SH3_domain_protein"/>
</dbReference>
<dbReference type="Pfam" id="PF00880">
    <property type="entry name" value="Nebulin"/>
    <property type="match status" value="2"/>
</dbReference>
<evidence type="ECO:0000256" key="1">
    <source>
        <dbReference type="ARBA" id="ARBA00022723"/>
    </source>
</evidence>
<dbReference type="PROSITE" id="PS51216">
    <property type="entry name" value="NEBULIN"/>
    <property type="match status" value="2"/>
</dbReference>
<keyword evidence="1 5" id="KW-0479">Metal-binding</keyword>
<evidence type="ECO:0000256" key="5">
    <source>
        <dbReference type="PROSITE-ProRule" id="PRU00125"/>
    </source>
</evidence>
<keyword evidence="4 5" id="KW-0440">LIM domain</keyword>